<dbReference type="SUPFAM" id="SSF57716">
    <property type="entry name" value="Glucocorticoid receptor-like (DNA-binding domain)"/>
    <property type="match status" value="1"/>
</dbReference>
<dbReference type="GO" id="GO:0008270">
    <property type="term" value="F:zinc ion binding"/>
    <property type="evidence" value="ECO:0007669"/>
    <property type="project" value="UniProtKB-KW"/>
</dbReference>
<comment type="caution">
    <text evidence="7">The sequence shown here is derived from an EMBL/GenBank/DDBJ whole genome shotgun (WGS) entry which is preliminary data.</text>
</comment>
<accession>A0AAD5E904</accession>
<evidence type="ECO:0000256" key="5">
    <source>
        <dbReference type="SAM" id="MobiDB-lite"/>
    </source>
</evidence>
<feature type="domain" description="GATA-type" evidence="6">
    <location>
        <begin position="452"/>
        <end position="488"/>
    </location>
</feature>
<feature type="compositionally biased region" description="Low complexity" evidence="5">
    <location>
        <begin position="592"/>
        <end position="608"/>
    </location>
</feature>
<feature type="compositionally biased region" description="Basic and acidic residues" evidence="5">
    <location>
        <begin position="430"/>
        <end position="441"/>
    </location>
</feature>
<dbReference type="PROSITE" id="PS50114">
    <property type="entry name" value="GATA_ZN_FINGER_2"/>
    <property type="match status" value="1"/>
</dbReference>
<name>A0AAD5E904_UMBRA</name>
<dbReference type="GO" id="GO:0043565">
    <property type="term" value="F:sequence-specific DNA binding"/>
    <property type="evidence" value="ECO:0007669"/>
    <property type="project" value="InterPro"/>
</dbReference>
<keyword evidence="1" id="KW-0479">Metal-binding</keyword>
<dbReference type="SMART" id="SM00401">
    <property type="entry name" value="ZnF_GATA"/>
    <property type="match status" value="1"/>
</dbReference>
<sequence>MLTDHEARWPALSIPSIPAMSSSLANARRKFDASVRAAHLPTDIDPQDLDEPGFKSVADSGVLLISVLQSRMNWCNSIFPKYRHDNVMQPRRAANTRKKWPNMKFIGTYTLHLGPHVFPETSFYEAYRMESWTDVGVAAGVIKPMTAPKPEVVDDSPVLAKPDGSQHLTAIQSDVTMAEASQTSVVTDEADAPLVITDDSNDMPVDALKDASSQPTSNIVPISDVLQPPNGASKLVHYDVVFEFKEVPNERFVLPKLAIAEMLEEQKEILLSFMLPLEQASTEDYFKEPMAKIALWGSTSEDAEIQAAVSKAQQLQKSSKENEESHSEKEKAPNHQAVNIKLQGADENISIAIKRFLRPVEEVQNSMMEKMQTIPVRHFLQYRTSYDAADDTIEPLKNKINTVPEIITGPIAAEKKRSELLNAIKLGKRPRSDYQEHEAATQKRGATHHPKDDNLLKCHYCSTRHTSMWRRGPDGGGTLCNGCGLRWKQGEILVGAPVISWHDEKQLAKQRKKEEEKMDAELPLEAKVEPVEKKKLVKQPSHRSNDGSKAEQATSPITSKNIGYMAAQIVQQQHKQVMLQNAASQSPSSQGSTPISPSPAAQSSIAATKPPAKRKVSAKTNTPSSAQASSPSDNNATASSPNASRLMSSAPAPTPTTAPMNAVQQSVTSGAGIPLPTLSIVFSDSIAFTHPNCGVALLEDIFSIKLRKDGHDATTIDIHKNFLQKSDFNIVFEGEARREILVMTATLSSQEVVNRFDQVLIDPESTAKQHDVKIRFLEKLDPSGGGVVKRILERWVTANPLVSMVPPTDSSKPADTSN</sequence>
<keyword evidence="2 4" id="KW-0863">Zinc-finger</keyword>
<dbReference type="CDD" id="cd00202">
    <property type="entry name" value="ZnF_GATA"/>
    <property type="match status" value="1"/>
</dbReference>
<evidence type="ECO:0000256" key="1">
    <source>
        <dbReference type="ARBA" id="ARBA00022723"/>
    </source>
</evidence>
<feature type="compositionally biased region" description="Polar residues" evidence="5">
    <location>
        <begin position="578"/>
        <end position="591"/>
    </location>
</feature>
<evidence type="ECO:0000313" key="8">
    <source>
        <dbReference type="Proteomes" id="UP001206595"/>
    </source>
</evidence>
<dbReference type="Proteomes" id="UP001206595">
    <property type="component" value="Unassembled WGS sequence"/>
</dbReference>
<dbReference type="InterPro" id="IPR051140">
    <property type="entry name" value="GATA_TF"/>
</dbReference>
<reference evidence="7" key="2">
    <citation type="journal article" date="2022" name="Proc. Natl. Acad. Sci. U.S.A.">
        <title>Diploid-dominant life cycles characterize the early evolution of Fungi.</title>
        <authorList>
            <person name="Amses K.R."/>
            <person name="Simmons D.R."/>
            <person name="Longcore J.E."/>
            <person name="Mondo S.J."/>
            <person name="Seto K."/>
            <person name="Jeronimo G.H."/>
            <person name="Bonds A.E."/>
            <person name="Quandt C.A."/>
            <person name="Davis W.J."/>
            <person name="Chang Y."/>
            <person name="Federici B.A."/>
            <person name="Kuo A."/>
            <person name="LaButti K."/>
            <person name="Pangilinan J."/>
            <person name="Andreopoulos W."/>
            <person name="Tritt A."/>
            <person name="Riley R."/>
            <person name="Hundley H."/>
            <person name="Johnson J."/>
            <person name="Lipzen A."/>
            <person name="Barry K."/>
            <person name="Lang B.F."/>
            <person name="Cuomo C.A."/>
            <person name="Buchler N.E."/>
            <person name="Grigoriev I.V."/>
            <person name="Spatafora J.W."/>
            <person name="Stajich J.E."/>
            <person name="James T.Y."/>
        </authorList>
    </citation>
    <scope>NUCLEOTIDE SEQUENCE</scope>
    <source>
        <strain evidence="7">AG</strain>
    </source>
</reference>
<dbReference type="AlphaFoldDB" id="A0AAD5E904"/>
<evidence type="ECO:0000256" key="4">
    <source>
        <dbReference type="PROSITE-ProRule" id="PRU00094"/>
    </source>
</evidence>
<gene>
    <name evidence="7" type="ORF">K450DRAFT_242769</name>
</gene>
<dbReference type="RefSeq" id="XP_051444342.1">
    <property type="nucleotide sequence ID" value="XM_051589312.1"/>
</dbReference>
<dbReference type="InterPro" id="IPR013088">
    <property type="entry name" value="Znf_NHR/GATA"/>
</dbReference>
<feature type="region of interest" description="Disordered" evidence="5">
    <location>
        <begin position="430"/>
        <end position="450"/>
    </location>
</feature>
<feature type="region of interest" description="Disordered" evidence="5">
    <location>
        <begin position="531"/>
        <end position="554"/>
    </location>
</feature>
<dbReference type="Pfam" id="PF26242">
    <property type="entry name" value="Swc3_C"/>
    <property type="match status" value="1"/>
</dbReference>
<reference evidence="7" key="1">
    <citation type="submission" date="2021-06" db="EMBL/GenBank/DDBJ databases">
        <authorList>
            <consortium name="DOE Joint Genome Institute"/>
            <person name="Mondo S.J."/>
            <person name="Amses K.R."/>
            <person name="Simmons D.R."/>
            <person name="Longcore J.E."/>
            <person name="Seto K."/>
            <person name="Alves G.H."/>
            <person name="Bonds A.E."/>
            <person name="Quandt C.A."/>
            <person name="Davis W.J."/>
            <person name="Chang Y."/>
            <person name="Letcher P.M."/>
            <person name="Powell M.J."/>
            <person name="Kuo A."/>
            <person name="Labutti K."/>
            <person name="Pangilinan J."/>
            <person name="Andreopoulos W."/>
            <person name="Tritt A."/>
            <person name="Riley R."/>
            <person name="Hundley H."/>
            <person name="Johnson J."/>
            <person name="Lipzen A."/>
            <person name="Barry K."/>
            <person name="Berbee M.L."/>
            <person name="Buchler N.E."/>
            <person name="Grigoriev I.V."/>
            <person name="Spatafora J.W."/>
            <person name="Stajich J.E."/>
            <person name="James T.Y."/>
        </authorList>
    </citation>
    <scope>NUCLEOTIDE SEQUENCE</scope>
    <source>
        <strain evidence="7">AG</strain>
    </source>
</reference>
<dbReference type="Gene3D" id="3.30.50.10">
    <property type="entry name" value="Erythroid Transcription Factor GATA-1, subunit A"/>
    <property type="match status" value="1"/>
</dbReference>
<keyword evidence="3" id="KW-0862">Zinc</keyword>
<dbReference type="InterPro" id="IPR000679">
    <property type="entry name" value="Znf_GATA"/>
</dbReference>
<dbReference type="GeneID" id="75914657"/>
<keyword evidence="8" id="KW-1185">Reference proteome</keyword>
<protein>
    <recommendedName>
        <fullName evidence="6">GATA-type domain-containing protein</fullName>
    </recommendedName>
</protein>
<evidence type="ECO:0000256" key="3">
    <source>
        <dbReference type="ARBA" id="ARBA00022833"/>
    </source>
</evidence>
<feature type="compositionally biased region" description="Polar residues" evidence="5">
    <location>
        <begin position="618"/>
        <end position="647"/>
    </location>
</feature>
<dbReference type="EMBL" id="MU620921">
    <property type="protein sequence ID" value="KAI8579338.1"/>
    <property type="molecule type" value="Genomic_DNA"/>
</dbReference>
<dbReference type="PANTHER" id="PTHR45658">
    <property type="entry name" value="GATA TRANSCRIPTION FACTOR"/>
    <property type="match status" value="1"/>
</dbReference>
<feature type="region of interest" description="Disordered" evidence="5">
    <location>
        <begin position="578"/>
        <end position="660"/>
    </location>
</feature>
<proteinExistence type="predicted"/>
<feature type="compositionally biased region" description="Basic and acidic residues" evidence="5">
    <location>
        <begin position="318"/>
        <end position="333"/>
    </location>
</feature>
<dbReference type="InterPro" id="IPR058986">
    <property type="entry name" value="Swc3_C"/>
</dbReference>
<evidence type="ECO:0000256" key="2">
    <source>
        <dbReference type="ARBA" id="ARBA00022771"/>
    </source>
</evidence>
<organism evidence="7 8">
    <name type="scientific">Umbelopsis ramanniana AG</name>
    <dbReference type="NCBI Taxonomy" id="1314678"/>
    <lineage>
        <taxon>Eukaryota</taxon>
        <taxon>Fungi</taxon>
        <taxon>Fungi incertae sedis</taxon>
        <taxon>Mucoromycota</taxon>
        <taxon>Mucoromycotina</taxon>
        <taxon>Umbelopsidomycetes</taxon>
        <taxon>Umbelopsidales</taxon>
        <taxon>Umbelopsidaceae</taxon>
        <taxon>Umbelopsis</taxon>
    </lineage>
</organism>
<dbReference type="GO" id="GO:0006355">
    <property type="term" value="P:regulation of DNA-templated transcription"/>
    <property type="evidence" value="ECO:0007669"/>
    <property type="project" value="InterPro"/>
</dbReference>
<evidence type="ECO:0000313" key="7">
    <source>
        <dbReference type="EMBL" id="KAI8579338.1"/>
    </source>
</evidence>
<dbReference type="Pfam" id="PF00320">
    <property type="entry name" value="GATA"/>
    <property type="match status" value="1"/>
</dbReference>
<feature type="region of interest" description="Disordered" evidence="5">
    <location>
        <begin position="309"/>
        <end position="338"/>
    </location>
</feature>
<evidence type="ECO:0000259" key="6">
    <source>
        <dbReference type="PROSITE" id="PS50114"/>
    </source>
</evidence>